<evidence type="ECO:0000313" key="3">
    <source>
        <dbReference type="Proteomes" id="UP001161405"/>
    </source>
</evidence>
<name>A0ABQ5UMR6_9HYPH</name>
<evidence type="ECO:0008006" key="4">
    <source>
        <dbReference type="Google" id="ProtNLM"/>
    </source>
</evidence>
<protein>
    <recommendedName>
        <fullName evidence="4">SGNH hydrolase-type esterase domain-containing protein</fullName>
    </recommendedName>
</protein>
<dbReference type="EMBL" id="BSNI01000001">
    <property type="protein sequence ID" value="GLQ16336.1"/>
    <property type="molecule type" value="Genomic_DNA"/>
</dbReference>
<dbReference type="Proteomes" id="UP001161405">
    <property type="component" value="Unassembled WGS sequence"/>
</dbReference>
<dbReference type="Pfam" id="PF04311">
    <property type="entry name" value="DUF459"/>
    <property type="match status" value="1"/>
</dbReference>
<reference evidence="2" key="1">
    <citation type="journal article" date="2014" name="Int. J. Syst. Evol. Microbiol.">
        <title>Complete genome of a new Firmicutes species belonging to the dominant human colonic microbiota ('Ruminococcus bicirculans') reveals two chromosomes and a selective capacity to utilize plant glucans.</title>
        <authorList>
            <consortium name="NISC Comparative Sequencing Program"/>
            <person name="Wegmann U."/>
            <person name="Louis P."/>
            <person name="Goesmann A."/>
            <person name="Henrissat B."/>
            <person name="Duncan S.H."/>
            <person name="Flint H.J."/>
        </authorList>
    </citation>
    <scope>NUCLEOTIDE SEQUENCE</scope>
    <source>
        <strain evidence="2">NBRC 107169</strain>
    </source>
</reference>
<dbReference type="SUPFAM" id="SSF52266">
    <property type="entry name" value="SGNH hydrolase"/>
    <property type="match status" value="1"/>
</dbReference>
<dbReference type="Gene3D" id="3.40.50.1110">
    <property type="entry name" value="SGNH hydrolase"/>
    <property type="match status" value="1"/>
</dbReference>
<sequence>MFEMRIANCLRLFVVTLLLAMPLGLPGVVGATLADDRIVVAQNSEPKKRSLFDILFGRNKPATPPKSTKNTNSTKRKSSPSITTVPTVKMIEKAPDAKTLLVVGDSLAIDLAKALDRFYASETQLAIVSKGVGSSGFVRDDYFDWNAAIDDYLVNQPFDLLVVAIGINDRQEIRAADGRHQPLTPGWRLEYERRLNLFLSKVAQAQKPVVWMGLPPMRKTSYSKAMSQISSMHRLAAFANGAEYVDIYERFVDEDGNYSSYGPDLNGQNVLMRKSDGIHLSSAGSDKVAFFVDKVVSQYYRGGEISVAVVDPLEGTDAFDMLRPPFQGIAQIRKLELAGAIRELGLKHKSRELVLATKPETMALPVEQLFGAPEGRADAFGVGVALEEPATE</sequence>
<evidence type="ECO:0000313" key="2">
    <source>
        <dbReference type="EMBL" id="GLQ16336.1"/>
    </source>
</evidence>
<dbReference type="InterPro" id="IPR036514">
    <property type="entry name" value="SGNH_hydro_sf"/>
</dbReference>
<comment type="caution">
    <text evidence="2">The sequence shown here is derived from an EMBL/GenBank/DDBJ whole genome shotgun (WGS) entry which is preliminary data.</text>
</comment>
<proteinExistence type="predicted"/>
<evidence type="ECO:0000256" key="1">
    <source>
        <dbReference type="SAM" id="MobiDB-lite"/>
    </source>
</evidence>
<gene>
    <name evidence="2" type="ORF">GCM10007879_05850</name>
</gene>
<organism evidence="2 3">
    <name type="scientific">Maritalea porphyrae</name>
    <dbReference type="NCBI Taxonomy" id="880732"/>
    <lineage>
        <taxon>Bacteria</taxon>
        <taxon>Pseudomonadati</taxon>
        <taxon>Pseudomonadota</taxon>
        <taxon>Alphaproteobacteria</taxon>
        <taxon>Hyphomicrobiales</taxon>
        <taxon>Devosiaceae</taxon>
        <taxon>Maritalea</taxon>
    </lineage>
</organism>
<feature type="region of interest" description="Disordered" evidence="1">
    <location>
        <begin position="57"/>
        <end position="82"/>
    </location>
</feature>
<keyword evidence="3" id="KW-1185">Reference proteome</keyword>
<reference evidence="2" key="2">
    <citation type="submission" date="2023-01" db="EMBL/GenBank/DDBJ databases">
        <title>Draft genome sequence of Maritalea porphyrae strain NBRC 107169.</title>
        <authorList>
            <person name="Sun Q."/>
            <person name="Mori K."/>
        </authorList>
    </citation>
    <scope>NUCLEOTIDE SEQUENCE</scope>
    <source>
        <strain evidence="2">NBRC 107169</strain>
    </source>
</reference>
<accession>A0ABQ5UMR6</accession>
<dbReference type="InterPro" id="IPR007407">
    <property type="entry name" value="DUF459"/>
</dbReference>